<reference evidence="1" key="1">
    <citation type="submission" date="2021-09" db="EMBL/GenBank/DDBJ databases">
        <authorList>
            <consortium name="Pathogen Informatics"/>
        </authorList>
    </citation>
    <scope>NUCLEOTIDE SEQUENCE</scope>
</reference>
<organism evidence="1 2">
    <name type="scientific">Cercopithifilaria johnstoni</name>
    <dbReference type="NCBI Taxonomy" id="2874296"/>
    <lineage>
        <taxon>Eukaryota</taxon>
        <taxon>Metazoa</taxon>
        <taxon>Ecdysozoa</taxon>
        <taxon>Nematoda</taxon>
        <taxon>Chromadorea</taxon>
        <taxon>Rhabditida</taxon>
        <taxon>Spirurina</taxon>
        <taxon>Spiruromorpha</taxon>
        <taxon>Filarioidea</taxon>
        <taxon>Onchocercidae</taxon>
        <taxon>Cercopithifilaria</taxon>
    </lineage>
</organism>
<evidence type="ECO:0000313" key="1">
    <source>
        <dbReference type="EMBL" id="CAG9540490.1"/>
    </source>
</evidence>
<sequence>MPSRLGSRPGCTVVQQMPRQVKKVSVPKVPDINAQKYGTCQTNVIEAAATRDLYELEGSVILQRKNGLLENGRSDKSTKSPLNVIHIPSTSMTALMVPSSLCVSDDSYSAHMLFSRRKALMLTRMTADIFFTLIRCHSSKILSRIACPLK</sequence>
<gene>
    <name evidence="1" type="ORF">CJOHNSTONI_LOCUS9997</name>
</gene>
<dbReference type="Proteomes" id="UP000746747">
    <property type="component" value="Unassembled WGS sequence"/>
</dbReference>
<dbReference type="EMBL" id="CAKAEH010001967">
    <property type="protein sequence ID" value="CAG9540490.1"/>
    <property type="molecule type" value="Genomic_DNA"/>
</dbReference>
<keyword evidence="2" id="KW-1185">Reference proteome</keyword>
<dbReference type="OrthoDB" id="5834492at2759"/>
<accession>A0A8J2Q9E9</accession>
<name>A0A8J2Q9E9_9BILA</name>
<comment type="caution">
    <text evidence="1">The sequence shown here is derived from an EMBL/GenBank/DDBJ whole genome shotgun (WGS) entry which is preliminary data.</text>
</comment>
<proteinExistence type="predicted"/>
<protein>
    <submittedName>
        <fullName evidence="1">Uncharacterized protein</fullName>
    </submittedName>
</protein>
<dbReference type="AlphaFoldDB" id="A0A8J2Q9E9"/>
<evidence type="ECO:0000313" key="2">
    <source>
        <dbReference type="Proteomes" id="UP000746747"/>
    </source>
</evidence>